<dbReference type="RefSeq" id="WP_137275606.1">
    <property type="nucleotide sequence ID" value="NZ_QKNX01000001.1"/>
</dbReference>
<dbReference type="OrthoDB" id="191000at2157"/>
<reference evidence="1 2" key="1">
    <citation type="submission" date="2019-04" db="EMBL/GenBank/DDBJ databases">
        <title>Natronomonas sp. F20-122 a newhaloarchaeon isolated from a saline saltern of Isla Bacuta, Huelva, Spain.</title>
        <authorList>
            <person name="Duran-Viseras A."/>
            <person name="Sanchez-Porro C."/>
            <person name="Ventosa A."/>
        </authorList>
    </citation>
    <scope>NUCLEOTIDE SEQUENCE [LARGE SCALE GENOMIC DNA]</scope>
    <source>
        <strain evidence="1 2">F20-122</strain>
    </source>
</reference>
<keyword evidence="1" id="KW-0966">Cell projection</keyword>
<evidence type="ECO:0000313" key="1">
    <source>
        <dbReference type="EMBL" id="TKR28304.1"/>
    </source>
</evidence>
<keyword evidence="1" id="KW-0282">Flagellum</keyword>
<dbReference type="AlphaFoldDB" id="A0A4U5JGE4"/>
<sequence length="75" mass="8594">MTALDIHAERHRLKQLTDDGDGTLFENRDGVDCPACGAQFVRMFATTRRTVSFPENDGSRFCFVRSDETVQLFRH</sequence>
<protein>
    <submittedName>
        <fullName evidence="1">Flagella cluster protein</fullName>
    </submittedName>
</protein>
<organism evidence="1 2">
    <name type="scientific">Natronomonas salsuginis</name>
    <dbReference type="NCBI Taxonomy" id="2217661"/>
    <lineage>
        <taxon>Archaea</taxon>
        <taxon>Methanobacteriati</taxon>
        <taxon>Methanobacteriota</taxon>
        <taxon>Stenosarchaea group</taxon>
        <taxon>Halobacteria</taxon>
        <taxon>Halobacteriales</taxon>
        <taxon>Natronomonadaceae</taxon>
        <taxon>Natronomonas</taxon>
    </lineage>
</organism>
<dbReference type="Pfam" id="PF24110">
    <property type="entry name" value="DUF7385"/>
    <property type="match status" value="1"/>
</dbReference>
<gene>
    <name evidence="1" type="ORF">DM868_04350</name>
</gene>
<name>A0A4U5JGE4_9EURY</name>
<keyword evidence="1" id="KW-0969">Cilium</keyword>
<dbReference type="Proteomes" id="UP000308037">
    <property type="component" value="Unassembled WGS sequence"/>
</dbReference>
<accession>A0A4U5JGE4</accession>
<keyword evidence="2" id="KW-1185">Reference proteome</keyword>
<evidence type="ECO:0000313" key="2">
    <source>
        <dbReference type="Proteomes" id="UP000308037"/>
    </source>
</evidence>
<dbReference type="EMBL" id="QKNX01000001">
    <property type="protein sequence ID" value="TKR28304.1"/>
    <property type="molecule type" value="Genomic_DNA"/>
</dbReference>
<proteinExistence type="predicted"/>
<dbReference type="InterPro" id="IPR055809">
    <property type="entry name" value="DUF7385"/>
</dbReference>
<comment type="caution">
    <text evidence="1">The sequence shown here is derived from an EMBL/GenBank/DDBJ whole genome shotgun (WGS) entry which is preliminary data.</text>
</comment>